<name>A0A8S9WWZ5_APOLU</name>
<reference evidence="2" key="1">
    <citation type="journal article" date="2021" name="Mol. Ecol. Resour.">
        <title>Apolygus lucorum genome provides insights into omnivorousness and mesophyll feeding.</title>
        <authorList>
            <person name="Liu Y."/>
            <person name="Liu H."/>
            <person name="Wang H."/>
            <person name="Huang T."/>
            <person name="Liu B."/>
            <person name="Yang B."/>
            <person name="Yin L."/>
            <person name="Li B."/>
            <person name="Zhang Y."/>
            <person name="Zhang S."/>
            <person name="Jiang F."/>
            <person name="Zhang X."/>
            <person name="Ren Y."/>
            <person name="Wang B."/>
            <person name="Wang S."/>
            <person name="Lu Y."/>
            <person name="Wu K."/>
            <person name="Fan W."/>
            <person name="Wang G."/>
        </authorList>
    </citation>
    <scope>NUCLEOTIDE SEQUENCE</scope>
    <source>
        <strain evidence="2">12Hb</strain>
    </source>
</reference>
<feature type="region of interest" description="Disordered" evidence="1">
    <location>
        <begin position="1"/>
        <end position="51"/>
    </location>
</feature>
<dbReference type="Proteomes" id="UP000466442">
    <property type="component" value="Unassembled WGS sequence"/>
</dbReference>
<sequence length="151" mass="16948">MKRQKEEMKKKKEELKVKKSRPIKKSRRSVGSSSLSESSSESEEWAPSIATEEDIDVFEIFRDIDEDSDVAQQNTVIGGREEELSNEVEPVEESLKEDEPISLPAGDSKQSGPSNSEVDQAKLSPQRCVAEKTTTVEEVGRCTMSRKKLDE</sequence>
<evidence type="ECO:0000313" key="3">
    <source>
        <dbReference type="Proteomes" id="UP000466442"/>
    </source>
</evidence>
<feature type="compositionally biased region" description="Basic and acidic residues" evidence="1">
    <location>
        <begin position="1"/>
        <end position="17"/>
    </location>
</feature>
<evidence type="ECO:0000313" key="2">
    <source>
        <dbReference type="EMBL" id="KAF6200739.1"/>
    </source>
</evidence>
<comment type="caution">
    <text evidence="2">The sequence shown here is derived from an EMBL/GenBank/DDBJ whole genome shotgun (WGS) entry which is preliminary data.</text>
</comment>
<dbReference type="AlphaFoldDB" id="A0A8S9WWZ5"/>
<organism evidence="2 3">
    <name type="scientific">Apolygus lucorum</name>
    <name type="common">Small green plant bug</name>
    <name type="synonym">Lygocoris lucorum</name>
    <dbReference type="NCBI Taxonomy" id="248454"/>
    <lineage>
        <taxon>Eukaryota</taxon>
        <taxon>Metazoa</taxon>
        <taxon>Ecdysozoa</taxon>
        <taxon>Arthropoda</taxon>
        <taxon>Hexapoda</taxon>
        <taxon>Insecta</taxon>
        <taxon>Pterygota</taxon>
        <taxon>Neoptera</taxon>
        <taxon>Paraneoptera</taxon>
        <taxon>Hemiptera</taxon>
        <taxon>Heteroptera</taxon>
        <taxon>Panheteroptera</taxon>
        <taxon>Cimicomorpha</taxon>
        <taxon>Miridae</taxon>
        <taxon>Mirini</taxon>
        <taxon>Apolygus</taxon>
    </lineage>
</organism>
<keyword evidence="3" id="KW-1185">Reference proteome</keyword>
<gene>
    <name evidence="2" type="ORF">GE061_005184</name>
</gene>
<accession>A0A8S9WWZ5</accession>
<protein>
    <submittedName>
        <fullName evidence="2">Uncharacterized protein</fullName>
    </submittedName>
</protein>
<feature type="region of interest" description="Disordered" evidence="1">
    <location>
        <begin position="63"/>
        <end position="151"/>
    </location>
</feature>
<feature type="compositionally biased region" description="Polar residues" evidence="1">
    <location>
        <begin position="108"/>
        <end position="118"/>
    </location>
</feature>
<feature type="compositionally biased region" description="Basic residues" evidence="1">
    <location>
        <begin position="18"/>
        <end position="28"/>
    </location>
</feature>
<dbReference type="EMBL" id="WIXP02000013">
    <property type="protein sequence ID" value="KAF6200739.1"/>
    <property type="molecule type" value="Genomic_DNA"/>
</dbReference>
<evidence type="ECO:0000256" key="1">
    <source>
        <dbReference type="SAM" id="MobiDB-lite"/>
    </source>
</evidence>
<proteinExistence type="predicted"/>